<keyword evidence="3" id="KW-1185">Reference proteome</keyword>
<evidence type="ECO:0000259" key="1">
    <source>
        <dbReference type="Pfam" id="PF02698"/>
    </source>
</evidence>
<evidence type="ECO:0000313" key="3">
    <source>
        <dbReference type="Proteomes" id="UP000199385"/>
    </source>
</evidence>
<dbReference type="OrthoDB" id="3390356at2"/>
<dbReference type="InterPro" id="IPR014729">
    <property type="entry name" value="Rossmann-like_a/b/a_fold"/>
</dbReference>
<dbReference type="Proteomes" id="UP000199385">
    <property type="component" value="Chromosome I"/>
</dbReference>
<dbReference type="PATRIC" id="fig|261654.4.peg.1811"/>
<dbReference type="PANTHER" id="PTHR30336">
    <property type="entry name" value="INNER MEMBRANE PROTEIN, PROBABLE PERMEASE"/>
    <property type="match status" value="1"/>
</dbReference>
<dbReference type="EMBL" id="LT594323">
    <property type="protein sequence ID" value="SBT41904.1"/>
    <property type="molecule type" value="Genomic_DNA"/>
</dbReference>
<organism evidence="2 3">
    <name type="scientific">Micromonospora auratinigra</name>
    <dbReference type="NCBI Taxonomy" id="261654"/>
    <lineage>
        <taxon>Bacteria</taxon>
        <taxon>Bacillati</taxon>
        <taxon>Actinomycetota</taxon>
        <taxon>Actinomycetes</taxon>
        <taxon>Micromonosporales</taxon>
        <taxon>Micromonosporaceae</taxon>
        <taxon>Micromonospora</taxon>
    </lineage>
</organism>
<dbReference type="STRING" id="261654.GA0070611_1785"/>
<accession>A0A1A8ZDL9</accession>
<sequence>MTSPTATVLLVFGRGVQRDAAGYRLTPESAARVDAAVAYVAAHAAAFRRAAAARVVFTGGWPHGRHEVASPPPGAREGELMLAAARAAGLDRHADLHAETRSRTTLQNLVHTVEDGLLADREFDADRPLGLVSHPWHLPRVRFLAGKVLGLAGPALRDVPTPDDTPGGPWRRERALRAAARLGYLGVRDPARLLRRERGIARLAGGGRRR</sequence>
<dbReference type="Gene3D" id="3.40.50.620">
    <property type="entry name" value="HUPs"/>
    <property type="match status" value="1"/>
</dbReference>
<reference evidence="3" key="1">
    <citation type="submission" date="2016-06" db="EMBL/GenBank/DDBJ databases">
        <authorList>
            <person name="Varghese N."/>
            <person name="Submissions Spin"/>
        </authorList>
    </citation>
    <scope>NUCLEOTIDE SEQUENCE [LARGE SCALE GENOMIC DNA]</scope>
    <source>
        <strain evidence="3">DSM 44815</strain>
    </source>
</reference>
<dbReference type="RefSeq" id="WP_091660612.1">
    <property type="nucleotide sequence ID" value="NZ_LT594323.1"/>
</dbReference>
<evidence type="ECO:0000313" key="2">
    <source>
        <dbReference type="EMBL" id="SBT41904.1"/>
    </source>
</evidence>
<feature type="domain" description="DUF218" evidence="1">
    <location>
        <begin position="8"/>
        <end position="156"/>
    </location>
</feature>
<name>A0A1A8ZDL9_9ACTN</name>
<dbReference type="PANTHER" id="PTHR30336:SF20">
    <property type="entry name" value="DUF218 DOMAIN-CONTAINING PROTEIN"/>
    <property type="match status" value="1"/>
</dbReference>
<protein>
    <submittedName>
        <fullName evidence="2">DUF218 domain-containing protein</fullName>
    </submittedName>
</protein>
<dbReference type="GO" id="GO:0005886">
    <property type="term" value="C:plasma membrane"/>
    <property type="evidence" value="ECO:0007669"/>
    <property type="project" value="TreeGrafter"/>
</dbReference>
<dbReference type="AlphaFoldDB" id="A0A1A8ZDL9"/>
<dbReference type="InterPro" id="IPR051599">
    <property type="entry name" value="Cell_Envelope_Assoc"/>
</dbReference>
<dbReference type="Pfam" id="PF02698">
    <property type="entry name" value="DUF218"/>
    <property type="match status" value="1"/>
</dbReference>
<gene>
    <name evidence="2" type="ORF">GA0070611_1785</name>
</gene>
<proteinExistence type="predicted"/>
<dbReference type="InterPro" id="IPR003848">
    <property type="entry name" value="DUF218"/>
</dbReference>